<name>A0ABR1AJR0_POLSC</name>
<evidence type="ECO:0000256" key="1">
    <source>
        <dbReference type="SAM" id="MobiDB-lite"/>
    </source>
</evidence>
<comment type="caution">
    <text evidence="3">The sequence shown here is derived from an EMBL/GenBank/DDBJ whole genome shotgun (WGS) entry which is preliminary data.</text>
</comment>
<organism evidence="3 4">
    <name type="scientific">Polyplax serrata</name>
    <name type="common">Common mouse louse</name>
    <dbReference type="NCBI Taxonomy" id="468196"/>
    <lineage>
        <taxon>Eukaryota</taxon>
        <taxon>Metazoa</taxon>
        <taxon>Ecdysozoa</taxon>
        <taxon>Arthropoda</taxon>
        <taxon>Hexapoda</taxon>
        <taxon>Insecta</taxon>
        <taxon>Pterygota</taxon>
        <taxon>Neoptera</taxon>
        <taxon>Paraneoptera</taxon>
        <taxon>Psocodea</taxon>
        <taxon>Troctomorpha</taxon>
        <taxon>Phthiraptera</taxon>
        <taxon>Anoplura</taxon>
        <taxon>Polyplacidae</taxon>
        <taxon>Polyplax</taxon>
    </lineage>
</organism>
<protein>
    <recommendedName>
        <fullName evidence="2">Aftiphilin clathrin-binding box domain-containing protein</fullName>
    </recommendedName>
</protein>
<dbReference type="PANTHER" id="PTHR16156">
    <property type="entry name" value="AFTIPHILIN A-RELATED"/>
    <property type="match status" value="1"/>
</dbReference>
<gene>
    <name evidence="3" type="ORF">RUM44_001317</name>
</gene>
<dbReference type="Pfam" id="PF15045">
    <property type="entry name" value="Clathrin_bdg"/>
    <property type="match status" value="1"/>
</dbReference>
<evidence type="ECO:0000259" key="2">
    <source>
        <dbReference type="Pfam" id="PF15045"/>
    </source>
</evidence>
<feature type="region of interest" description="Disordered" evidence="1">
    <location>
        <begin position="1"/>
        <end position="23"/>
    </location>
</feature>
<dbReference type="EMBL" id="JAWJWF010000047">
    <property type="protein sequence ID" value="KAK6621510.1"/>
    <property type="molecule type" value="Genomic_DNA"/>
</dbReference>
<accession>A0ABR1AJR0</accession>
<keyword evidence="4" id="KW-1185">Reference proteome</keyword>
<evidence type="ECO:0000313" key="4">
    <source>
        <dbReference type="Proteomes" id="UP001359485"/>
    </source>
</evidence>
<reference evidence="3 4" key="1">
    <citation type="submission" date="2023-09" db="EMBL/GenBank/DDBJ databases">
        <title>Genomes of two closely related lineages of the louse Polyplax serrata with different host specificities.</title>
        <authorList>
            <person name="Martinu J."/>
            <person name="Tarabai H."/>
            <person name="Stefka J."/>
            <person name="Hypsa V."/>
        </authorList>
    </citation>
    <scope>NUCLEOTIDE SEQUENCE [LARGE SCALE GENOMIC DNA]</scope>
    <source>
        <strain evidence="3">98ZLc_SE</strain>
    </source>
</reference>
<feature type="domain" description="Aftiphilin clathrin-binding box" evidence="2">
    <location>
        <begin position="359"/>
        <end position="427"/>
    </location>
</feature>
<evidence type="ECO:0000313" key="3">
    <source>
        <dbReference type="EMBL" id="KAK6621510.1"/>
    </source>
</evidence>
<sequence length="571" mass="63560">MSNAMPFILSSCPPPIDDNEEDEDDEFGDFRMAEHSFALTGNNLALKNMMMYEKSYSELLIFWIIADGNAGSDSPEPLNPWMELPQNKGDKLGIPEIQLSAKLPQEKQNIVSDSASDILFSKNTEETSQKLVEKVGNFEHFTSGLKENSDSSGNQTEDGNERVIDEELNVVSHSENATTSCIRPSENSFHQPVNDVMPCTSDKCNVQDNVVQNDQNTATFINNNQCNEIRTIKSSITNCSARTTDISECDNQHDENMSDNFSEFTDFTTYNASNSESRTQSFSQYQGSIKNDIQQQKEDDDFDDFNDFNDFESCVAVKEPTVEETLKLMFQGGQVDSSEAEDANIAVLTDTLHSCLDDSSSVWGHLKELETSNALSYQWSSSTANKTLLSSLNIDCRNILFGAKWNLCVPRFAANLGVNPLEPVKANEIPTPFSEGSYHQLDDTAQNVVPAAQFDWKSSGLTNPLDGLEKENHEIMDETNVDATEPVEMMKPFADDIFNAARSSSEEFLCQDSPVLMPVIPSTSETPVTKPSDIKAEAFAVVESFPDLSFLSARKLMHAANENLTRWRVHP</sequence>
<proteinExistence type="predicted"/>
<dbReference type="InterPro" id="IPR046359">
    <property type="entry name" value="Aftin-like"/>
</dbReference>
<dbReference type="PANTHER" id="PTHR16156:SF10">
    <property type="entry name" value="AFTIPHILIN-RELATED"/>
    <property type="match status" value="1"/>
</dbReference>
<dbReference type="InterPro" id="IPR029205">
    <property type="entry name" value="Clathrin-bd"/>
</dbReference>
<dbReference type="Proteomes" id="UP001359485">
    <property type="component" value="Unassembled WGS sequence"/>
</dbReference>